<organism evidence="7 8">
    <name type="scientific">Striga asiatica</name>
    <name type="common">Asiatic witchweed</name>
    <name type="synonym">Buchnera asiatica</name>
    <dbReference type="NCBI Taxonomy" id="4170"/>
    <lineage>
        <taxon>Eukaryota</taxon>
        <taxon>Viridiplantae</taxon>
        <taxon>Streptophyta</taxon>
        <taxon>Embryophyta</taxon>
        <taxon>Tracheophyta</taxon>
        <taxon>Spermatophyta</taxon>
        <taxon>Magnoliopsida</taxon>
        <taxon>eudicotyledons</taxon>
        <taxon>Gunneridae</taxon>
        <taxon>Pentapetalae</taxon>
        <taxon>asterids</taxon>
        <taxon>lamiids</taxon>
        <taxon>Lamiales</taxon>
        <taxon>Orobanchaceae</taxon>
        <taxon>Buchnereae</taxon>
        <taxon>Striga</taxon>
    </lineage>
</organism>
<evidence type="ECO:0000256" key="5">
    <source>
        <dbReference type="ARBA" id="ARBA00022917"/>
    </source>
</evidence>
<sequence length="161" mass="17498">MAFCCISCHNNDSCSIDQDSVQLLKDGIDVITDADKLLSNLLSYPLYSTLASSPESKTVIEDKLSEVAASLLAAYDSGEFVRALEESSGGWQKWGQNVQGKFLFMPLRVLLTGMLHGPEMGSALLLIYEAGKCGVIAPQSGLVTLDERFKMLREVDLGFAQ</sequence>
<evidence type="ECO:0000256" key="3">
    <source>
        <dbReference type="ARBA" id="ARBA00022741"/>
    </source>
</evidence>
<evidence type="ECO:0000256" key="1">
    <source>
        <dbReference type="ARBA" id="ARBA00007894"/>
    </source>
</evidence>
<keyword evidence="5" id="KW-0648">Protein biosynthesis</keyword>
<evidence type="ECO:0000313" key="7">
    <source>
        <dbReference type="EMBL" id="GER25756.1"/>
    </source>
</evidence>
<dbReference type="GO" id="GO:0005524">
    <property type="term" value="F:ATP binding"/>
    <property type="evidence" value="ECO:0007669"/>
    <property type="project" value="UniProtKB-KW"/>
</dbReference>
<dbReference type="EMBL" id="BKCP01000447">
    <property type="protein sequence ID" value="GER25756.1"/>
    <property type="molecule type" value="Genomic_DNA"/>
</dbReference>
<evidence type="ECO:0000256" key="4">
    <source>
        <dbReference type="ARBA" id="ARBA00022840"/>
    </source>
</evidence>
<keyword evidence="6" id="KW-0030">Aminoacyl-tRNA synthetase</keyword>
<dbReference type="GO" id="GO:0004818">
    <property type="term" value="F:glutamate-tRNA ligase activity"/>
    <property type="evidence" value="ECO:0007669"/>
    <property type="project" value="TreeGrafter"/>
</dbReference>
<name>A0A5A7NZ03_STRAF</name>
<dbReference type="Gene3D" id="1.10.10.350">
    <property type="match status" value="1"/>
</dbReference>
<keyword evidence="2 7" id="KW-0436">Ligase</keyword>
<protein>
    <submittedName>
        <fullName evidence="7">Glutamate-tRNA ligase</fullName>
    </submittedName>
</protein>
<keyword evidence="8" id="KW-1185">Reference proteome</keyword>
<dbReference type="OrthoDB" id="428822at2759"/>
<evidence type="ECO:0000313" key="8">
    <source>
        <dbReference type="Proteomes" id="UP000325081"/>
    </source>
</evidence>
<dbReference type="PANTHER" id="PTHR43311">
    <property type="entry name" value="GLUTAMATE--TRNA LIGASE"/>
    <property type="match status" value="1"/>
</dbReference>
<keyword evidence="3" id="KW-0547">Nucleotide-binding</keyword>
<comment type="similarity">
    <text evidence="1">Belongs to the class-I aminoacyl-tRNA synthetase family. Glutamate--tRNA ligase type 1 subfamily.</text>
</comment>
<evidence type="ECO:0000256" key="6">
    <source>
        <dbReference type="ARBA" id="ARBA00023146"/>
    </source>
</evidence>
<dbReference type="GO" id="GO:0006424">
    <property type="term" value="P:glutamyl-tRNA aminoacylation"/>
    <property type="evidence" value="ECO:0007669"/>
    <property type="project" value="TreeGrafter"/>
</dbReference>
<gene>
    <name evidence="7" type="ORF">STAS_01366</name>
</gene>
<dbReference type="Proteomes" id="UP000325081">
    <property type="component" value="Unassembled WGS sequence"/>
</dbReference>
<dbReference type="GO" id="GO:0000049">
    <property type="term" value="F:tRNA binding"/>
    <property type="evidence" value="ECO:0007669"/>
    <property type="project" value="InterPro"/>
</dbReference>
<keyword evidence="4" id="KW-0067">ATP-binding</keyword>
<accession>A0A5A7NZ03</accession>
<evidence type="ECO:0000256" key="2">
    <source>
        <dbReference type="ARBA" id="ARBA00022598"/>
    </source>
</evidence>
<dbReference type="SUPFAM" id="SSF48163">
    <property type="entry name" value="An anticodon-binding domain of class I aminoacyl-tRNA synthetases"/>
    <property type="match status" value="1"/>
</dbReference>
<dbReference type="PANTHER" id="PTHR43311:SF2">
    <property type="entry name" value="GLUTAMATE--TRNA LIGASE, MITOCHONDRIAL-RELATED"/>
    <property type="match status" value="1"/>
</dbReference>
<dbReference type="InterPro" id="IPR008925">
    <property type="entry name" value="aa_tRNA-synth_I_cd-bd_sf"/>
</dbReference>
<reference evidence="8" key="1">
    <citation type="journal article" date="2019" name="Curr. Biol.">
        <title>Genome Sequence of Striga asiatica Provides Insight into the Evolution of Plant Parasitism.</title>
        <authorList>
            <person name="Yoshida S."/>
            <person name="Kim S."/>
            <person name="Wafula E.K."/>
            <person name="Tanskanen J."/>
            <person name="Kim Y.M."/>
            <person name="Honaas L."/>
            <person name="Yang Z."/>
            <person name="Spallek T."/>
            <person name="Conn C.E."/>
            <person name="Ichihashi Y."/>
            <person name="Cheong K."/>
            <person name="Cui S."/>
            <person name="Der J.P."/>
            <person name="Gundlach H."/>
            <person name="Jiao Y."/>
            <person name="Hori C."/>
            <person name="Ishida J.K."/>
            <person name="Kasahara H."/>
            <person name="Kiba T."/>
            <person name="Kim M.S."/>
            <person name="Koo N."/>
            <person name="Laohavisit A."/>
            <person name="Lee Y.H."/>
            <person name="Lumba S."/>
            <person name="McCourt P."/>
            <person name="Mortimer J.C."/>
            <person name="Mutuku J.M."/>
            <person name="Nomura T."/>
            <person name="Sasaki-Sekimoto Y."/>
            <person name="Seto Y."/>
            <person name="Wang Y."/>
            <person name="Wakatake T."/>
            <person name="Sakakibara H."/>
            <person name="Demura T."/>
            <person name="Yamaguchi S."/>
            <person name="Yoneyama K."/>
            <person name="Manabe R.I."/>
            <person name="Nelson D.C."/>
            <person name="Schulman A.H."/>
            <person name="Timko M.P."/>
            <person name="dePamphilis C.W."/>
            <person name="Choi D."/>
            <person name="Shirasu K."/>
        </authorList>
    </citation>
    <scope>NUCLEOTIDE SEQUENCE [LARGE SCALE GENOMIC DNA]</scope>
    <source>
        <strain evidence="8">cv. UVA1</strain>
    </source>
</reference>
<comment type="caution">
    <text evidence="7">The sequence shown here is derived from an EMBL/GenBank/DDBJ whole genome shotgun (WGS) entry which is preliminary data.</text>
</comment>
<dbReference type="InterPro" id="IPR049940">
    <property type="entry name" value="GluQ/Sye"/>
</dbReference>
<dbReference type="AlphaFoldDB" id="A0A5A7NZ03"/>
<dbReference type="InterPro" id="IPR020751">
    <property type="entry name" value="aa-tRNA-synth_I_codon-bd_sub2"/>
</dbReference>
<dbReference type="GO" id="GO:0005739">
    <property type="term" value="C:mitochondrion"/>
    <property type="evidence" value="ECO:0007669"/>
    <property type="project" value="TreeGrafter"/>
</dbReference>
<proteinExistence type="inferred from homology"/>